<dbReference type="EMBL" id="PKSM01000372">
    <property type="protein sequence ID" value="POV96387.1"/>
    <property type="molecule type" value="Genomic_DNA"/>
</dbReference>
<dbReference type="AlphaFoldDB" id="A0A2S4UGM3"/>
<dbReference type="VEuPathDB" id="FungiDB:PSTT_01352"/>
<dbReference type="Proteomes" id="UP000238274">
    <property type="component" value="Unassembled WGS sequence"/>
</dbReference>
<evidence type="ECO:0000313" key="1">
    <source>
        <dbReference type="EMBL" id="POV96387.1"/>
    </source>
</evidence>
<comment type="caution">
    <text evidence="1">The sequence shown here is derived from an EMBL/GenBank/DDBJ whole genome shotgun (WGS) entry which is preliminary data.</text>
</comment>
<proteinExistence type="predicted"/>
<organism evidence="1 2">
    <name type="scientific">Puccinia striiformis</name>
    <dbReference type="NCBI Taxonomy" id="27350"/>
    <lineage>
        <taxon>Eukaryota</taxon>
        <taxon>Fungi</taxon>
        <taxon>Dikarya</taxon>
        <taxon>Basidiomycota</taxon>
        <taxon>Pucciniomycotina</taxon>
        <taxon>Pucciniomycetes</taxon>
        <taxon>Pucciniales</taxon>
        <taxon>Pucciniaceae</taxon>
        <taxon>Puccinia</taxon>
    </lineage>
</organism>
<evidence type="ECO:0000313" key="2">
    <source>
        <dbReference type="Proteomes" id="UP000238274"/>
    </source>
</evidence>
<protein>
    <submittedName>
        <fullName evidence="1">Uncharacterized protein</fullName>
    </submittedName>
</protein>
<reference evidence="1 2" key="1">
    <citation type="submission" date="2017-12" db="EMBL/GenBank/DDBJ databases">
        <title>Gene loss provides genomic basis for host adaptation in cereal stripe rust fungi.</title>
        <authorList>
            <person name="Xia C."/>
        </authorList>
    </citation>
    <scope>NUCLEOTIDE SEQUENCE [LARGE SCALE GENOMIC DNA]</scope>
    <source>
        <strain evidence="1 2">93TX-2</strain>
    </source>
</reference>
<reference evidence="2" key="3">
    <citation type="journal article" date="2018" name="Mol. Plant Microbe Interact.">
        <title>Genome sequence resources for the wheat stripe rust pathogen (Puccinia striiformis f. sp. tritici) and the barley stripe rust pathogen (Puccinia striiformis f. sp. hordei).</title>
        <authorList>
            <person name="Xia C."/>
            <person name="Wang M."/>
            <person name="Yin C."/>
            <person name="Cornejo O.E."/>
            <person name="Hulbert S.H."/>
            <person name="Chen X."/>
        </authorList>
    </citation>
    <scope>NUCLEOTIDE SEQUENCE [LARGE SCALE GENOMIC DNA]</scope>
    <source>
        <strain evidence="2">93TX-2</strain>
    </source>
</reference>
<reference evidence="2" key="2">
    <citation type="journal article" date="2018" name="BMC Genomics">
        <title>Genomic insights into host adaptation between the wheat stripe rust pathogen (Puccinia striiformis f. sp. tritici) and the barley stripe rust pathogen (Puccinia striiformis f. sp. hordei).</title>
        <authorList>
            <person name="Xia C."/>
            <person name="Wang M."/>
            <person name="Yin C."/>
            <person name="Cornejo O.E."/>
            <person name="Hulbert S.H."/>
            <person name="Chen X."/>
        </authorList>
    </citation>
    <scope>NUCLEOTIDE SEQUENCE [LARGE SCALE GENOMIC DNA]</scope>
    <source>
        <strain evidence="2">93TX-2</strain>
    </source>
</reference>
<name>A0A2S4UGM3_9BASI</name>
<gene>
    <name evidence="1" type="ORF">PSHT_15165</name>
</gene>
<keyword evidence="2" id="KW-1185">Reference proteome</keyword>
<sequence length="83" mass="8955">MVAGVSEGKQSKLAVLAAVQEELVRDGLFSYATDNLKGCHGCLDLAPVAAYANINIQCWINKEEKTIEDAKYWAKVAKDIAGV</sequence>
<accession>A0A2S4UGM3</accession>
<dbReference type="VEuPathDB" id="FungiDB:PSHT_15165"/>